<dbReference type="Proteomes" id="UP000297948">
    <property type="component" value="Unassembled WGS sequence"/>
</dbReference>
<accession>A0A4Z0G5Q2</accession>
<proteinExistence type="predicted"/>
<dbReference type="AlphaFoldDB" id="A0A4Z0G5Q2"/>
<gene>
    <name evidence="1" type="ORF">E4099_28300</name>
</gene>
<reference evidence="1 2" key="1">
    <citation type="submission" date="2019-03" db="EMBL/GenBank/DDBJ databases">
        <authorList>
            <person name="Gonzalez-Pimentel J.L."/>
        </authorList>
    </citation>
    <scope>NUCLEOTIDE SEQUENCE [LARGE SCALE GENOMIC DNA]</scope>
    <source>
        <strain evidence="1 2">JCM 31289</strain>
    </source>
</reference>
<sequence>AGGLGTGGLVVPSGSLPAQLRAALAPLAPAFDAAERGTRP</sequence>
<organism evidence="1 2">
    <name type="scientific">Streptomyces palmae</name>
    <dbReference type="NCBI Taxonomy" id="1701085"/>
    <lineage>
        <taxon>Bacteria</taxon>
        <taxon>Bacillati</taxon>
        <taxon>Actinomycetota</taxon>
        <taxon>Actinomycetes</taxon>
        <taxon>Kitasatosporales</taxon>
        <taxon>Streptomycetaceae</taxon>
        <taxon>Streptomyces</taxon>
    </lineage>
</organism>
<name>A0A4Z0G5Q2_9ACTN</name>
<protein>
    <submittedName>
        <fullName evidence="1">TetR family transcriptional regulator</fullName>
    </submittedName>
</protein>
<dbReference type="EMBL" id="SRID01000424">
    <property type="protein sequence ID" value="TGA91371.1"/>
    <property type="molecule type" value="Genomic_DNA"/>
</dbReference>
<comment type="caution">
    <text evidence="1">The sequence shown here is derived from an EMBL/GenBank/DDBJ whole genome shotgun (WGS) entry which is preliminary data.</text>
</comment>
<feature type="non-terminal residue" evidence="1">
    <location>
        <position position="1"/>
    </location>
</feature>
<evidence type="ECO:0000313" key="2">
    <source>
        <dbReference type="Proteomes" id="UP000297948"/>
    </source>
</evidence>
<keyword evidence="2" id="KW-1185">Reference proteome</keyword>
<evidence type="ECO:0000313" key="1">
    <source>
        <dbReference type="EMBL" id="TGA91371.1"/>
    </source>
</evidence>